<accession>A0AAW1Y6N0</accession>
<keyword evidence="3" id="KW-1185">Reference proteome</keyword>
<dbReference type="Pfam" id="PF12315">
    <property type="entry name" value="DA1-like"/>
    <property type="match status" value="1"/>
</dbReference>
<dbReference type="InterPro" id="IPR045218">
    <property type="entry name" value="DA1-like"/>
</dbReference>
<dbReference type="PANTHER" id="PTHR24209">
    <property type="entry name" value="PROTEIN DA1-RELATED 2"/>
    <property type="match status" value="1"/>
</dbReference>
<reference evidence="2 3" key="1">
    <citation type="journal article" date="2023" name="G3 (Bethesda)">
        <title>A chromosome-length genome assembly and annotation of blackberry (Rubus argutus, cv. 'Hillquist').</title>
        <authorList>
            <person name="Bruna T."/>
            <person name="Aryal R."/>
            <person name="Dudchenko O."/>
            <person name="Sargent D.J."/>
            <person name="Mead D."/>
            <person name="Buti M."/>
            <person name="Cavallini A."/>
            <person name="Hytonen T."/>
            <person name="Andres J."/>
            <person name="Pham M."/>
            <person name="Weisz D."/>
            <person name="Mascagni F."/>
            <person name="Usai G."/>
            <person name="Natali L."/>
            <person name="Bassil N."/>
            <person name="Fernandez G.E."/>
            <person name="Lomsadze A."/>
            <person name="Armour M."/>
            <person name="Olukolu B."/>
            <person name="Poorten T."/>
            <person name="Britton C."/>
            <person name="Davik J."/>
            <person name="Ashrafi H."/>
            <person name="Aiden E.L."/>
            <person name="Borodovsky M."/>
            <person name="Worthington M."/>
        </authorList>
    </citation>
    <scope>NUCLEOTIDE SEQUENCE [LARGE SCALE GENOMIC DNA]</scope>
    <source>
        <strain evidence="2">PI 553951</strain>
    </source>
</reference>
<feature type="domain" description="Protein DA1-like" evidence="1">
    <location>
        <begin position="206"/>
        <end position="322"/>
    </location>
</feature>
<dbReference type="GO" id="GO:0043130">
    <property type="term" value="F:ubiquitin binding"/>
    <property type="evidence" value="ECO:0007669"/>
    <property type="project" value="TreeGrafter"/>
</dbReference>
<dbReference type="Proteomes" id="UP001457282">
    <property type="component" value="Unassembled WGS sequence"/>
</dbReference>
<dbReference type="EMBL" id="JBEDUW010000002">
    <property type="protein sequence ID" value="KAK9944735.1"/>
    <property type="molecule type" value="Genomic_DNA"/>
</dbReference>
<protein>
    <recommendedName>
        <fullName evidence="1">Protein DA1-like domain-containing protein</fullName>
    </recommendedName>
</protein>
<evidence type="ECO:0000313" key="3">
    <source>
        <dbReference type="Proteomes" id="UP001457282"/>
    </source>
</evidence>
<evidence type="ECO:0000313" key="2">
    <source>
        <dbReference type="EMBL" id="KAK9944735.1"/>
    </source>
</evidence>
<comment type="caution">
    <text evidence="2">The sequence shown here is derived from an EMBL/GenBank/DDBJ whole genome shotgun (WGS) entry which is preliminary data.</text>
</comment>
<dbReference type="InterPro" id="IPR022087">
    <property type="entry name" value="DA1-like_dom"/>
</dbReference>
<evidence type="ECO:0000259" key="1">
    <source>
        <dbReference type="Pfam" id="PF12315"/>
    </source>
</evidence>
<gene>
    <name evidence="2" type="ORF">M0R45_010287</name>
</gene>
<dbReference type="AlphaFoldDB" id="A0AAW1Y6N0"/>
<sequence length="437" mass="49289">MQESGKSLEHKRLSAGKTKFMAKGSEMLCVLLKDLSSNIGPYPKKWSSPSCSTISDTLHNHHPSTVPSELIRKKTTSTPRTKLLWKACSSIILVQMPNNTLDICDVCHSHSKAGETGYLNLGDGEKLCSDCSSIAVMNGEECNAIIENVFEFYKSLNLKVDESIPIFFIDKNQMLRFFKGKTEKYSRSGGNLKGEKKAMKFLLGDSIAVLFGRPNVDIGRILAHEMMHGWLHLQGCRPWKWERRVEEGVCHVMAYKWMKWFCSSTGFDSWYKTNEQAQYARKLKMYLAQEMETCEDEVYGQGFRDAMCAVERFGFQATLDHTLKHGALPVVPPTVMYCARSSSTTTTTIKSSTSPITALLWRSATSTGESLWRATAATITELLRRATGTFEIPRFIIREGHCHHYYHQGQSHKNRQGGFSASPTLLIVFIGIIIEHK</sequence>
<organism evidence="2 3">
    <name type="scientific">Rubus argutus</name>
    <name type="common">Southern blackberry</name>
    <dbReference type="NCBI Taxonomy" id="59490"/>
    <lineage>
        <taxon>Eukaryota</taxon>
        <taxon>Viridiplantae</taxon>
        <taxon>Streptophyta</taxon>
        <taxon>Embryophyta</taxon>
        <taxon>Tracheophyta</taxon>
        <taxon>Spermatophyta</taxon>
        <taxon>Magnoliopsida</taxon>
        <taxon>eudicotyledons</taxon>
        <taxon>Gunneridae</taxon>
        <taxon>Pentapetalae</taxon>
        <taxon>rosids</taxon>
        <taxon>fabids</taxon>
        <taxon>Rosales</taxon>
        <taxon>Rosaceae</taxon>
        <taxon>Rosoideae</taxon>
        <taxon>Rosoideae incertae sedis</taxon>
        <taxon>Rubus</taxon>
    </lineage>
</organism>
<proteinExistence type="predicted"/>
<name>A0AAW1Y6N0_RUBAR</name>
<dbReference type="PANTHER" id="PTHR24209:SF31">
    <property type="entry name" value="PROTEIN DA1-LIKE ISOFORM X1"/>
    <property type="match status" value="1"/>
</dbReference>